<feature type="domain" description="Porin" evidence="12">
    <location>
        <begin position="27"/>
        <end position="312"/>
    </location>
</feature>
<evidence type="ECO:0000256" key="5">
    <source>
        <dbReference type="ARBA" id="ARBA00022692"/>
    </source>
</evidence>
<dbReference type="GO" id="GO:0009279">
    <property type="term" value="C:cell outer membrane"/>
    <property type="evidence" value="ECO:0007669"/>
    <property type="project" value="UniProtKB-SubCell"/>
</dbReference>
<accession>A0AAW8Q948</accession>
<dbReference type="Gene3D" id="2.40.160.10">
    <property type="entry name" value="Porin"/>
    <property type="match status" value="1"/>
</dbReference>
<evidence type="ECO:0000313" key="13">
    <source>
        <dbReference type="EMBL" id="MDS1823800.1"/>
    </source>
</evidence>
<dbReference type="InterPro" id="IPR050298">
    <property type="entry name" value="Gram-neg_bact_OMP"/>
</dbReference>
<keyword evidence="8" id="KW-0626">Porin</keyword>
<evidence type="ECO:0000313" key="14">
    <source>
        <dbReference type="Proteomes" id="UP001253193"/>
    </source>
</evidence>
<evidence type="ECO:0000256" key="3">
    <source>
        <dbReference type="ARBA" id="ARBA00022448"/>
    </source>
</evidence>
<dbReference type="InterPro" id="IPR033900">
    <property type="entry name" value="Gram_neg_porin_domain"/>
</dbReference>
<evidence type="ECO:0000256" key="6">
    <source>
        <dbReference type="ARBA" id="ARBA00022729"/>
    </source>
</evidence>
<dbReference type="AlphaFoldDB" id="A0AAW8Q948"/>
<dbReference type="Proteomes" id="UP001253193">
    <property type="component" value="Unassembled WGS sequence"/>
</dbReference>
<dbReference type="GO" id="GO:0015288">
    <property type="term" value="F:porin activity"/>
    <property type="evidence" value="ECO:0007669"/>
    <property type="project" value="UniProtKB-KW"/>
</dbReference>
<dbReference type="PANTHER" id="PTHR34501:SF9">
    <property type="entry name" value="MAJOR OUTER MEMBRANE PROTEIN P.IA"/>
    <property type="match status" value="1"/>
</dbReference>
<keyword evidence="10" id="KW-0998">Cell outer membrane</keyword>
<dbReference type="InterPro" id="IPR023614">
    <property type="entry name" value="Porin_dom_sf"/>
</dbReference>
<name>A0AAW8Q948_VIBPH</name>
<keyword evidence="9" id="KW-0472">Membrane</keyword>
<dbReference type="EMBL" id="JAUHGG010000012">
    <property type="protein sequence ID" value="MDS1823800.1"/>
    <property type="molecule type" value="Genomic_DNA"/>
</dbReference>
<evidence type="ECO:0000256" key="7">
    <source>
        <dbReference type="ARBA" id="ARBA00023065"/>
    </source>
</evidence>
<evidence type="ECO:0000256" key="4">
    <source>
        <dbReference type="ARBA" id="ARBA00022452"/>
    </source>
</evidence>
<dbReference type="SUPFAM" id="SSF56935">
    <property type="entry name" value="Porins"/>
    <property type="match status" value="1"/>
</dbReference>
<evidence type="ECO:0000256" key="10">
    <source>
        <dbReference type="ARBA" id="ARBA00023237"/>
    </source>
</evidence>
<reference evidence="13" key="1">
    <citation type="submission" date="2023-06" db="EMBL/GenBank/DDBJ databases">
        <title>Genomic Diversity of Vibrio spp. and Metagenomic Analysis of Pathogens in Florida Gulf Coastal Waters Following Hurricane Ian.</title>
        <authorList>
            <person name="Brumfield K.D."/>
        </authorList>
    </citation>
    <scope>NUCLEOTIDE SEQUENCE</scope>
    <source>
        <strain evidence="13">WBS2B-138</strain>
    </source>
</reference>
<dbReference type="GO" id="GO:0006811">
    <property type="term" value="P:monoatomic ion transport"/>
    <property type="evidence" value="ECO:0007669"/>
    <property type="project" value="UniProtKB-KW"/>
</dbReference>
<evidence type="ECO:0000256" key="11">
    <source>
        <dbReference type="SAM" id="SignalP"/>
    </source>
</evidence>
<organism evidence="13 14">
    <name type="scientific">Vibrio parahaemolyticus</name>
    <dbReference type="NCBI Taxonomy" id="670"/>
    <lineage>
        <taxon>Bacteria</taxon>
        <taxon>Pseudomonadati</taxon>
        <taxon>Pseudomonadota</taxon>
        <taxon>Gammaproteobacteria</taxon>
        <taxon>Vibrionales</taxon>
        <taxon>Vibrionaceae</taxon>
        <taxon>Vibrio</taxon>
    </lineage>
</organism>
<evidence type="ECO:0000256" key="8">
    <source>
        <dbReference type="ARBA" id="ARBA00023114"/>
    </source>
</evidence>
<keyword evidence="6 11" id="KW-0732">Signal</keyword>
<keyword evidence="4" id="KW-1134">Transmembrane beta strand</keyword>
<gene>
    <name evidence="13" type="ORF">QX249_24450</name>
</gene>
<evidence type="ECO:0000256" key="2">
    <source>
        <dbReference type="ARBA" id="ARBA00011233"/>
    </source>
</evidence>
<dbReference type="GO" id="GO:0046930">
    <property type="term" value="C:pore complex"/>
    <property type="evidence" value="ECO:0007669"/>
    <property type="project" value="UniProtKB-KW"/>
</dbReference>
<feature type="chain" id="PRO_5043645232" evidence="11">
    <location>
        <begin position="20"/>
        <end position="328"/>
    </location>
</feature>
<feature type="signal peptide" evidence="11">
    <location>
        <begin position="1"/>
        <end position="19"/>
    </location>
</feature>
<keyword evidence="5" id="KW-0812">Transmembrane</keyword>
<comment type="subunit">
    <text evidence="2">Homotrimer.</text>
</comment>
<proteinExistence type="predicted"/>
<comment type="subcellular location">
    <subcellularLocation>
        <location evidence="1">Cell outer membrane</location>
        <topology evidence="1">Multi-pass membrane protein</topology>
    </subcellularLocation>
</comment>
<keyword evidence="3" id="KW-0813">Transport</keyword>
<evidence type="ECO:0000259" key="12">
    <source>
        <dbReference type="Pfam" id="PF13609"/>
    </source>
</evidence>
<dbReference type="PANTHER" id="PTHR34501">
    <property type="entry name" value="PROTEIN YDDL-RELATED"/>
    <property type="match status" value="1"/>
</dbReference>
<sequence>MKKTILSVAVGMASFGAFAAQGVVAPAHDAVAQSIENVEVFGKLGVSYDDFDASVASGDADDKGIDYKRNTEIGLQTSADLSHGLKASAVVVGNFDNADEDFRLDKVEMGVEHDLAALHFGKIDDRYDQATGKFDQFSEVFSGTDFERYNSTGKVDGVALSASPLAGLGLALQLGDAETGDLGDDVAVTATYHFAGIDMAGAYRSVDKGVDATALQDAEAFKLGAGYGFSGLYAGLVYESAENFDKSEVETIGLSASYKYEALTVKAGYLTDEHTAADNSKFDEDTLRFAAQYDLQENVELHAGYAKVDSDKSDREEDLFTAGMIVRF</sequence>
<evidence type="ECO:0000256" key="1">
    <source>
        <dbReference type="ARBA" id="ARBA00004571"/>
    </source>
</evidence>
<dbReference type="RefSeq" id="WP_311020851.1">
    <property type="nucleotide sequence ID" value="NZ_JAUHGG010000012.1"/>
</dbReference>
<comment type="caution">
    <text evidence="13">The sequence shown here is derived from an EMBL/GenBank/DDBJ whole genome shotgun (WGS) entry which is preliminary data.</text>
</comment>
<keyword evidence="7" id="KW-0406">Ion transport</keyword>
<protein>
    <submittedName>
        <fullName evidence="13">Porin</fullName>
    </submittedName>
</protein>
<dbReference type="Pfam" id="PF13609">
    <property type="entry name" value="Porin_4"/>
    <property type="match status" value="1"/>
</dbReference>
<evidence type="ECO:0000256" key="9">
    <source>
        <dbReference type="ARBA" id="ARBA00023136"/>
    </source>
</evidence>